<protein>
    <submittedName>
        <fullName evidence="1">Uncharacterized protein</fullName>
    </submittedName>
</protein>
<evidence type="ECO:0000313" key="1">
    <source>
        <dbReference type="EMBL" id="KIA78681.1"/>
    </source>
</evidence>
<proteinExistence type="predicted"/>
<accession>A0A0C1C5J0</accession>
<dbReference type="RefSeq" id="WP_006341354.1">
    <property type="nucleotide sequence ID" value="NZ_BAWW01000057.1"/>
</dbReference>
<gene>
    <name evidence="1" type="ORF">DB43_DP00380</name>
</gene>
<name>A0A0C1C5J0_9BACT</name>
<reference evidence="1 2" key="1">
    <citation type="journal article" date="2014" name="Mol. Biol. Evol.">
        <title>Massive expansion of Ubiquitination-related gene families within the Chlamydiae.</title>
        <authorList>
            <person name="Domman D."/>
            <person name="Collingro A."/>
            <person name="Lagkouvardos I."/>
            <person name="Gehre L."/>
            <person name="Weinmaier T."/>
            <person name="Rattei T."/>
            <person name="Subtil A."/>
            <person name="Horn M."/>
        </authorList>
    </citation>
    <scope>NUCLEOTIDE SEQUENCE [LARGE SCALE GENOMIC DNA]</scope>
    <source>
        <strain evidence="1 2">OEW1</strain>
    </source>
</reference>
<comment type="caution">
    <text evidence="1">The sequence shown here is derived from an EMBL/GenBank/DDBJ whole genome shotgun (WGS) entry which is preliminary data.</text>
</comment>
<organism evidence="1 2">
    <name type="scientific">Parachlamydia acanthamoebae</name>
    <dbReference type="NCBI Taxonomy" id="83552"/>
    <lineage>
        <taxon>Bacteria</taxon>
        <taxon>Pseudomonadati</taxon>
        <taxon>Chlamydiota</taxon>
        <taxon>Chlamydiia</taxon>
        <taxon>Parachlamydiales</taxon>
        <taxon>Parachlamydiaceae</taxon>
        <taxon>Parachlamydia</taxon>
    </lineage>
</organism>
<evidence type="ECO:0000313" key="2">
    <source>
        <dbReference type="Proteomes" id="UP000031307"/>
    </source>
</evidence>
<dbReference type="Proteomes" id="UP000031307">
    <property type="component" value="Unassembled WGS sequence"/>
</dbReference>
<sequence>MPLYLQPFLQPSLTRTLLLGMVEGHEFAKKEQQTNFVSEVFIRFRIGVIVLIGSGESLISGINVIAINIIGIFSDEMHERGELEACFFKGVVVSVLISVYALAGTERALALIVRIEEEADAQFHEISSQGLARFEEFLEKVRRTKVEEYLANGNNPVELFPGVWDHQTAKAKKAFAHFTQHLNKIYPMQLSDGKYAVLREARKTIQFILDASSQFVLVKEDVEQPLFTPFDFI</sequence>
<dbReference type="PATRIC" id="fig|83552.4.peg.116"/>
<dbReference type="AlphaFoldDB" id="A0A0C1C5J0"/>
<dbReference type="EMBL" id="JSAM01000010">
    <property type="protein sequence ID" value="KIA78681.1"/>
    <property type="molecule type" value="Genomic_DNA"/>
</dbReference>